<sequence>MGVTDFGRGNKAITYRALGVDMKIVFFRGLGTAVYFSGTSNHLLYMWYHALLLSLRFASYPRGCLGLGIGKIL</sequence>
<gene>
    <name evidence="1" type="ORF">DWX94_03830</name>
</gene>
<comment type="caution">
    <text evidence="1">The sequence shown here is derived from an EMBL/GenBank/DDBJ whole genome shotgun (WGS) entry which is preliminary data.</text>
</comment>
<reference evidence="1 2" key="1">
    <citation type="submission" date="2018-08" db="EMBL/GenBank/DDBJ databases">
        <title>A genome reference for cultivated species of the human gut microbiota.</title>
        <authorList>
            <person name="Zou Y."/>
            <person name="Xue W."/>
            <person name="Luo G."/>
        </authorList>
    </citation>
    <scope>NUCLEOTIDE SEQUENCE [LARGE SCALE GENOMIC DNA]</scope>
    <source>
        <strain evidence="1 2">AF22-21</strain>
    </source>
</reference>
<proteinExistence type="predicted"/>
<protein>
    <submittedName>
        <fullName evidence="1">Uncharacterized protein</fullName>
    </submittedName>
</protein>
<organism evidence="1 2">
    <name type="scientific">Coprococcus eutactus</name>
    <dbReference type="NCBI Taxonomy" id="33043"/>
    <lineage>
        <taxon>Bacteria</taxon>
        <taxon>Bacillati</taxon>
        <taxon>Bacillota</taxon>
        <taxon>Clostridia</taxon>
        <taxon>Lachnospirales</taxon>
        <taxon>Lachnospiraceae</taxon>
        <taxon>Coprococcus</taxon>
    </lineage>
</organism>
<dbReference type="AlphaFoldDB" id="A0A412ITL6"/>
<accession>A0A412ITL6</accession>
<dbReference type="EMBL" id="QRVK01000006">
    <property type="protein sequence ID" value="RGS43455.1"/>
    <property type="molecule type" value="Genomic_DNA"/>
</dbReference>
<evidence type="ECO:0000313" key="1">
    <source>
        <dbReference type="EMBL" id="RGS43455.1"/>
    </source>
</evidence>
<evidence type="ECO:0000313" key="2">
    <source>
        <dbReference type="Proteomes" id="UP000283295"/>
    </source>
</evidence>
<dbReference type="Proteomes" id="UP000283295">
    <property type="component" value="Unassembled WGS sequence"/>
</dbReference>
<name>A0A412ITL6_9FIRM</name>